<name>A0A1F6LMD0_9BACT</name>
<dbReference type="PANTHER" id="PTHR11669">
    <property type="entry name" value="REPLICATION FACTOR C / DNA POLYMERASE III GAMMA-TAU SUBUNIT"/>
    <property type="match status" value="1"/>
</dbReference>
<evidence type="ECO:0008006" key="3">
    <source>
        <dbReference type="Google" id="ProtNLM"/>
    </source>
</evidence>
<accession>A0A1F6LMD0</accession>
<gene>
    <name evidence="1" type="ORF">A2848_02810</name>
</gene>
<dbReference type="Pfam" id="PF13177">
    <property type="entry name" value="DNA_pol3_delta2"/>
    <property type="match status" value="1"/>
</dbReference>
<comment type="caution">
    <text evidence="1">The sequence shown here is derived from an EMBL/GenBank/DDBJ whole genome shotgun (WGS) entry which is preliminary data.</text>
</comment>
<organism evidence="1 2">
    <name type="scientific">Candidatus Magasanikbacteria bacterium RIFCSPHIGHO2_01_FULL_50_8</name>
    <dbReference type="NCBI Taxonomy" id="1798674"/>
    <lineage>
        <taxon>Bacteria</taxon>
        <taxon>Candidatus Magasanikiibacteriota</taxon>
    </lineage>
</organism>
<dbReference type="GO" id="GO:0006261">
    <property type="term" value="P:DNA-templated DNA replication"/>
    <property type="evidence" value="ECO:0007669"/>
    <property type="project" value="TreeGrafter"/>
</dbReference>
<proteinExistence type="predicted"/>
<protein>
    <recommendedName>
        <fullName evidence="3">AAA+ ATPase domain-containing protein</fullName>
    </recommendedName>
</protein>
<evidence type="ECO:0000313" key="1">
    <source>
        <dbReference type="EMBL" id="OGH60532.1"/>
    </source>
</evidence>
<dbReference type="PANTHER" id="PTHR11669:SF8">
    <property type="entry name" value="DNA POLYMERASE III SUBUNIT DELTA"/>
    <property type="match status" value="1"/>
</dbReference>
<evidence type="ECO:0000313" key="2">
    <source>
        <dbReference type="Proteomes" id="UP000176329"/>
    </source>
</evidence>
<reference evidence="1 2" key="1">
    <citation type="journal article" date="2016" name="Nat. Commun.">
        <title>Thousands of microbial genomes shed light on interconnected biogeochemical processes in an aquifer system.</title>
        <authorList>
            <person name="Anantharaman K."/>
            <person name="Brown C.T."/>
            <person name="Hug L.A."/>
            <person name="Sharon I."/>
            <person name="Castelle C.J."/>
            <person name="Probst A.J."/>
            <person name="Thomas B.C."/>
            <person name="Singh A."/>
            <person name="Wilkins M.J."/>
            <person name="Karaoz U."/>
            <person name="Brodie E.L."/>
            <person name="Williams K.H."/>
            <person name="Hubbard S.S."/>
            <person name="Banfield J.F."/>
        </authorList>
    </citation>
    <scope>NUCLEOTIDE SEQUENCE [LARGE SCALE GENOMIC DNA]</scope>
</reference>
<sequence>MSNEIIGHEKISHYLFSMTADQFPHALLITGMSGVGKTTLALHAASRLLACAPELVETHSRIIRLTAGYDPKTGAPRAAIPVAAVRDLRTFFNITHQEPLVILIERAEELQQESGNALLKIMEEPTRQLYFMILAQSDDSVLQTIRSRCATVRLSPVPTQILARALEKITADRGAIPQALEIAEGRPGVAIRYLNDAAFHERVVSERMRFGELRAARTFASAEKIIADLFAKKDRHIEARQELAEMLGWWLTWLRRDAPQHPAIAQIARTIPLLFENMHPRLLMERVVIELIA</sequence>
<dbReference type="Gene3D" id="3.40.50.300">
    <property type="entry name" value="P-loop containing nucleotide triphosphate hydrolases"/>
    <property type="match status" value="1"/>
</dbReference>
<dbReference type="InterPro" id="IPR050238">
    <property type="entry name" value="DNA_Rep/Repair_Clamp_Loader"/>
</dbReference>
<dbReference type="Proteomes" id="UP000176329">
    <property type="component" value="Unassembled WGS sequence"/>
</dbReference>
<dbReference type="AlphaFoldDB" id="A0A1F6LMD0"/>
<dbReference type="EMBL" id="MFPV01000057">
    <property type="protein sequence ID" value="OGH60532.1"/>
    <property type="molecule type" value="Genomic_DNA"/>
</dbReference>
<dbReference type="SUPFAM" id="SSF52540">
    <property type="entry name" value="P-loop containing nucleoside triphosphate hydrolases"/>
    <property type="match status" value="1"/>
</dbReference>
<dbReference type="InterPro" id="IPR027417">
    <property type="entry name" value="P-loop_NTPase"/>
</dbReference>